<dbReference type="RefSeq" id="WP_373656842.1">
    <property type="nucleotide sequence ID" value="NZ_JBGUAW010000010.1"/>
</dbReference>
<evidence type="ECO:0000256" key="9">
    <source>
        <dbReference type="ARBA" id="ARBA00023136"/>
    </source>
</evidence>
<feature type="transmembrane region" description="Helical" evidence="10">
    <location>
        <begin position="15"/>
        <end position="33"/>
    </location>
</feature>
<evidence type="ECO:0000256" key="7">
    <source>
        <dbReference type="ARBA" id="ARBA00022927"/>
    </source>
</evidence>
<keyword evidence="7" id="KW-0653">Protein transport</keyword>
<keyword evidence="5" id="KW-0997">Cell inner membrane</keyword>
<evidence type="ECO:0000313" key="11">
    <source>
        <dbReference type="EMBL" id="MFA9462056.1"/>
    </source>
</evidence>
<proteinExistence type="inferred from homology"/>
<evidence type="ECO:0000256" key="4">
    <source>
        <dbReference type="ARBA" id="ARBA00022475"/>
    </source>
</evidence>
<keyword evidence="9 10" id="KW-0472">Membrane</keyword>
<dbReference type="InterPro" id="IPR023229">
    <property type="entry name" value="T2SS_M_periplasmic_sf"/>
</dbReference>
<evidence type="ECO:0000256" key="3">
    <source>
        <dbReference type="ARBA" id="ARBA00022448"/>
    </source>
</evidence>
<evidence type="ECO:0000256" key="8">
    <source>
        <dbReference type="ARBA" id="ARBA00022989"/>
    </source>
</evidence>
<sequence length="166" mass="18414">MWSTWWRERAPRERALLIGGGAALVLVVFYLILEPRLQERQRLAAEIPQLREDLAWMQRHLSQAKQLGNRAGPGGGEGEERSLTPALVEESLRGSGLNERVTALRPSGGRGIQVAFDQVPFPELATWLRQLRNRSGAEVRKARFERLAGKEGVVKVDLVLAAGQGS</sequence>
<evidence type="ECO:0000256" key="10">
    <source>
        <dbReference type="SAM" id="Phobius"/>
    </source>
</evidence>
<organism evidence="11 12">
    <name type="scientific">Thiohalorhabdus methylotrophus</name>
    <dbReference type="NCBI Taxonomy" id="3242694"/>
    <lineage>
        <taxon>Bacteria</taxon>
        <taxon>Pseudomonadati</taxon>
        <taxon>Pseudomonadota</taxon>
        <taxon>Gammaproteobacteria</taxon>
        <taxon>Thiohalorhabdales</taxon>
        <taxon>Thiohalorhabdaceae</taxon>
        <taxon>Thiohalorhabdus</taxon>
    </lineage>
</organism>
<keyword evidence="4" id="KW-1003">Cell membrane</keyword>
<dbReference type="EMBL" id="JBGUAW010000010">
    <property type="protein sequence ID" value="MFA9462056.1"/>
    <property type="molecule type" value="Genomic_DNA"/>
</dbReference>
<comment type="similarity">
    <text evidence="2">Belongs to the GSP M family.</text>
</comment>
<dbReference type="InterPro" id="IPR007690">
    <property type="entry name" value="T2SS_GspM"/>
</dbReference>
<evidence type="ECO:0000313" key="12">
    <source>
        <dbReference type="Proteomes" id="UP001575181"/>
    </source>
</evidence>
<accession>A0ABV4TZR7</accession>
<dbReference type="Gene3D" id="3.30.1360.100">
    <property type="entry name" value="General secretion pathway protein M, EpsM"/>
    <property type="match status" value="1"/>
</dbReference>
<keyword evidence="12" id="KW-1185">Reference proteome</keyword>
<keyword evidence="3" id="KW-0813">Transport</keyword>
<protein>
    <submittedName>
        <fullName evidence="11">Type II secretion system protein GspM</fullName>
    </submittedName>
</protein>
<evidence type="ECO:0000256" key="5">
    <source>
        <dbReference type="ARBA" id="ARBA00022519"/>
    </source>
</evidence>
<evidence type="ECO:0000256" key="1">
    <source>
        <dbReference type="ARBA" id="ARBA00004377"/>
    </source>
</evidence>
<reference evidence="11 12" key="1">
    <citation type="submission" date="2024-08" db="EMBL/GenBank/DDBJ databases">
        <title>Whole-genome sequencing of halo(alkali)philic microorganisms from hypersaline lakes.</title>
        <authorList>
            <person name="Sorokin D.Y."/>
            <person name="Merkel A.Y."/>
            <person name="Messina E."/>
            <person name="Yakimov M."/>
        </authorList>
    </citation>
    <scope>NUCLEOTIDE SEQUENCE [LARGE SCALE GENOMIC DNA]</scope>
    <source>
        <strain evidence="11 12">Cl-TMA</strain>
    </source>
</reference>
<evidence type="ECO:0000256" key="2">
    <source>
        <dbReference type="ARBA" id="ARBA00010637"/>
    </source>
</evidence>
<keyword evidence="6 10" id="KW-0812">Transmembrane</keyword>
<comment type="caution">
    <text evidence="11">The sequence shown here is derived from an EMBL/GenBank/DDBJ whole genome shotgun (WGS) entry which is preliminary data.</text>
</comment>
<name>A0ABV4TZR7_9GAMM</name>
<dbReference type="Proteomes" id="UP001575181">
    <property type="component" value="Unassembled WGS sequence"/>
</dbReference>
<comment type="subcellular location">
    <subcellularLocation>
        <location evidence="1">Cell inner membrane</location>
        <topology evidence="1">Single-pass membrane protein</topology>
    </subcellularLocation>
</comment>
<evidence type="ECO:0000256" key="6">
    <source>
        <dbReference type="ARBA" id="ARBA00022692"/>
    </source>
</evidence>
<dbReference type="Pfam" id="PF04612">
    <property type="entry name" value="T2SSM"/>
    <property type="match status" value="1"/>
</dbReference>
<dbReference type="SUPFAM" id="SSF103054">
    <property type="entry name" value="General secretion pathway protein M, EpsM"/>
    <property type="match status" value="1"/>
</dbReference>
<gene>
    <name evidence="11" type="primary">gspM</name>
    <name evidence="11" type="ORF">ACERLL_14630</name>
</gene>
<keyword evidence="8 10" id="KW-1133">Transmembrane helix</keyword>